<evidence type="ECO:0000256" key="1">
    <source>
        <dbReference type="SAM" id="MobiDB-lite"/>
    </source>
</evidence>
<gene>
    <name evidence="2" type="primary">SSCI24780.1</name>
</gene>
<accession>A0A0F7S912</accession>
<protein>
    <submittedName>
        <fullName evidence="2">Uncharacterized protein</fullName>
    </submittedName>
</protein>
<evidence type="ECO:0000313" key="2">
    <source>
        <dbReference type="EMBL" id="CDW97163.1"/>
    </source>
</evidence>
<keyword evidence="3" id="KW-1185">Reference proteome</keyword>
<dbReference type="EMBL" id="CCFA01001290">
    <property type="protein sequence ID" value="CDW97163.1"/>
    <property type="molecule type" value="Genomic_DNA"/>
</dbReference>
<proteinExistence type="predicted"/>
<sequence>MSSCRPLCRCSLLEPSLFTVPKAWEVLSVLVYSASARAAGLGSTEPVHRSRATNVCYLSSGEPEFLDKGGGFSSRRGSPDGRNETWTSDQRYCSSTRKHWRLKFGKVNSRQFKHAAFAFTV</sequence>
<name>A0A0F7S912_9BASI</name>
<evidence type="ECO:0000313" key="3">
    <source>
        <dbReference type="Proteomes" id="UP000242770"/>
    </source>
</evidence>
<organism evidence="2 3">
    <name type="scientific">Sporisorium scitamineum</name>
    <dbReference type="NCBI Taxonomy" id="49012"/>
    <lineage>
        <taxon>Eukaryota</taxon>
        <taxon>Fungi</taxon>
        <taxon>Dikarya</taxon>
        <taxon>Basidiomycota</taxon>
        <taxon>Ustilaginomycotina</taxon>
        <taxon>Ustilaginomycetes</taxon>
        <taxon>Ustilaginales</taxon>
        <taxon>Ustilaginaceae</taxon>
        <taxon>Sporisorium</taxon>
    </lineage>
</organism>
<reference evidence="3" key="1">
    <citation type="submission" date="2014-06" db="EMBL/GenBank/DDBJ databases">
        <authorList>
            <person name="Berkman P.J."/>
        </authorList>
    </citation>
    <scope>NUCLEOTIDE SEQUENCE [LARGE SCALE GENOMIC DNA]</scope>
</reference>
<dbReference type="Proteomes" id="UP000242770">
    <property type="component" value="Unassembled WGS sequence"/>
</dbReference>
<feature type="region of interest" description="Disordered" evidence="1">
    <location>
        <begin position="67"/>
        <end position="88"/>
    </location>
</feature>
<dbReference type="AlphaFoldDB" id="A0A0F7S912"/>